<evidence type="ECO:0000313" key="2">
    <source>
        <dbReference type="EMBL" id="CAK9098298.1"/>
    </source>
</evidence>
<proteinExistence type="predicted"/>
<comment type="caution">
    <text evidence="2">The sequence shown here is derived from an EMBL/GenBank/DDBJ whole genome shotgun (WGS) entry which is preliminary data.</text>
</comment>
<protein>
    <recommendedName>
        <fullName evidence="4">DDE-1 domain-containing protein</fullName>
    </recommendedName>
</protein>
<sequence length="676" mass="77335">MPSSKVETVVARGSKRTADGQICKRNSPVAPRRRLYGKQSLVKWEQQKRRKGQGPGNKHGKGKKPMVSIWDKEQIFMAWEEAKEAGNPNPIRAVAERKMNGYFPGCLYPSKWGKVRHDQHWPLLVKTAPQLCKRRKELPNSLRSILQINELKYGSGTSAEKRSHLPPPLEEAIESMLVERIGLGEEVTMHFVKSTILFATSIWNECIGEVRKLVRDHGLKLLERDDAKLAQMSPDELDQHLEPFFEEADKLLQPILMTDKDGAVLKLVLLPRSVTTLSFMDGHMGRGYITVRVGSLPEHKRSKLNRELNKFVFIAEPQPTSHEFRTRRAQLGLSASARGIVMYDQASAHMSKSFLKVQQKFMEQYNIEAWHSYLALAVGWGQMPDLRRRFDELEFGAGEQKIYWVLQKETETSRIPLPLWMSSIMELRVCKYITDLQAWQTKIEKRHAAGKALTKAQDKAYEAWKHSLVQRLVFCKKRQSLVTEARHINKDCIALDLRLSEDPNHLMVSSVNGDDYKLVLLKGGTVEGPCRALPSELDCPLSKQQVETMQAEEEENAVDSHGEQGEEQNLWDDEAGDHMIEDQRYEQECPQTDPNDFAVLADSDEELEDIEFPGDRHVCLLPMSGTWGGRSHLSEEECILQVIRGILENHLQQYPKDRLWKTQLDRVVSAQCTKAF</sequence>
<reference evidence="2 3" key="1">
    <citation type="submission" date="2024-02" db="EMBL/GenBank/DDBJ databases">
        <authorList>
            <person name="Chen Y."/>
            <person name="Shah S."/>
            <person name="Dougan E. K."/>
            <person name="Thang M."/>
            <person name="Chan C."/>
        </authorList>
    </citation>
    <scope>NUCLEOTIDE SEQUENCE [LARGE SCALE GENOMIC DNA]</scope>
</reference>
<feature type="compositionally biased region" description="Basic residues" evidence="1">
    <location>
        <begin position="48"/>
        <end position="64"/>
    </location>
</feature>
<evidence type="ECO:0008006" key="4">
    <source>
        <dbReference type="Google" id="ProtNLM"/>
    </source>
</evidence>
<gene>
    <name evidence="2" type="ORF">CCMP2556_LOCUS46587</name>
</gene>
<organism evidence="2 3">
    <name type="scientific">Durusdinium trenchii</name>
    <dbReference type="NCBI Taxonomy" id="1381693"/>
    <lineage>
        <taxon>Eukaryota</taxon>
        <taxon>Sar</taxon>
        <taxon>Alveolata</taxon>
        <taxon>Dinophyceae</taxon>
        <taxon>Suessiales</taxon>
        <taxon>Symbiodiniaceae</taxon>
        <taxon>Durusdinium</taxon>
    </lineage>
</organism>
<name>A0ABP0RCH4_9DINO</name>
<evidence type="ECO:0000313" key="3">
    <source>
        <dbReference type="Proteomes" id="UP001642484"/>
    </source>
</evidence>
<dbReference type="EMBL" id="CAXAMN010025805">
    <property type="protein sequence ID" value="CAK9098298.1"/>
    <property type="molecule type" value="Genomic_DNA"/>
</dbReference>
<keyword evidence="3" id="KW-1185">Reference proteome</keyword>
<dbReference type="Proteomes" id="UP001642484">
    <property type="component" value="Unassembled WGS sequence"/>
</dbReference>
<feature type="region of interest" description="Disordered" evidence="1">
    <location>
        <begin position="1"/>
        <end position="65"/>
    </location>
</feature>
<accession>A0ABP0RCH4</accession>
<evidence type="ECO:0000256" key="1">
    <source>
        <dbReference type="SAM" id="MobiDB-lite"/>
    </source>
</evidence>